<proteinExistence type="predicted"/>
<keyword evidence="5" id="KW-1185">Reference proteome</keyword>
<dbReference type="Proteomes" id="UP001491349">
    <property type="component" value="Unassembled WGS sequence"/>
</dbReference>
<evidence type="ECO:0000313" key="5">
    <source>
        <dbReference type="Proteomes" id="UP001491349"/>
    </source>
</evidence>
<evidence type="ECO:0000256" key="2">
    <source>
        <dbReference type="SAM" id="SignalP"/>
    </source>
</evidence>
<dbReference type="NCBIfam" id="TIGR04183">
    <property type="entry name" value="Por_Secre_tail"/>
    <property type="match status" value="1"/>
</dbReference>
<feature type="domain" description="Secretion system C-terminal sorting" evidence="3">
    <location>
        <begin position="435"/>
        <end position="505"/>
    </location>
</feature>
<evidence type="ECO:0000259" key="3">
    <source>
        <dbReference type="Pfam" id="PF18962"/>
    </source>
</evidence>
<gene>
    <name evidence="4" type="ORF">WMW71_11995</name>
</gene>
<name>A0ABU9E332_9FLAO</name>
<dbReference type="InterPro" id="IPR026444">
    <property type="entry name" value="Secre_tail"/>
</dbReference>
<feature type="signal peptide" evidence="2">
    <location>
        <begin position="1"/>
        <end position="18"/>
    </location>
</feature>
<accession>A0ABU9E332</accession>
<dbReference type="EMBL" id="JBBPCB010000008">
    <property type="protein sequence ID" value="MEK8181063.1"/>
    <property type="molecule type" value="Genomic_DNA"/>
</dbReference>
<protein>
    <submittedName>
        <fullName evidence="4">T9SS type A sorting domain-containing protein</fullName>
    </submittedName>
</protein>
<dbReference type="InterPro" id="IPR013431">
    <property type="entry name" value="Delta_60_rpt"/>
</dbReference>
<evidence type="ECO:0000313" key="4">
    <source>
        <dbReference type="EMBL" id="MEK8181063.1"/>
    </source>
</evidence>
<dbReference type="RefSeq" id="WP_187660987.1">
    <property type="nucleotide sequence ID" value="NZ_JACTAB010000007.1"/>
</dbReference>
<evidence type="ECO:0000256" key="1">
    <source>
        <dbReference type="ARBA" id="ARBA00022729"/>
    </source>
</evidence>
<reference evidence="4 5" key="1">
    <citation type="submission" date="2024-04" db="EMBL/GenBank/DDBJ databases">
        <title>draft genome sequnece of Flavobacterium buctense JCM 30750.</title>
        <authorList>
            <person name="Kim D.-U."/>
        </authorList>
    </citation>
    <scope>NUCLEOTIDE SEQUENCE [LARGE SCALE GENOMIC DNA]</scope>
    <source>
        <strain evidence="4 5">JCM 30750</strain>
    </source>
</reference>
<dbReference type="NCBIfam" id="TIGR02608">
    <property type="entry name" value="delta_60_rpt"/>
    <property type="match status" value="4"/>
</dbReference>
<feature type="chain" id="PRO_5045294420" evidence="2">
    <location>
        <begin position="19"/>
        <end position="507"/>
    </location>
</feature>
<dbReference type="Pfam" id="PF17164">
    <property type="entry name" value="DUF5122"/>
    <property type="match status" value="2"/>
</dbReference>
<dbReference type="Pfam" id="PF18962">
    <property type="entry name" value="Por_Secre_tail"/>
    <property type="match status" value="1"/>
</dbReference>
<sequence>MKRIITSILLVISAIASSQTLSWNIADSFDNFSYSAAVCRIDSNDNIYTKYSTTLVQYGDALGYIEKYNAGGTRDTSFGTNGVLALNPLLPGSGSKYVYSFEITNDQKLLFLAKSGSLLYFLRLNTDGTLDTTLNGTGVKQILTDTNRYYEHFSPSMIKEGNNYFMSHNFDTILNQRLAEVHCFDDSANLVTTFANQGHFLVNYGALYTSYCSIRSIFYTNNSLYISGTGYVNSTTNDRYLTKLNPTTGQPDTNFGTNGQLLFNDRIPSLIQADGKIIYIRSVDISPAQQDLQATRYLADGTVDSTFANNGTMTVAAAWTSSSYVKPYNLPNGDILLHYRLTLFASDKDAVMYVTNAGVKNTSFGGNVIDNGNPVLGSFGLPTYKANPGNLSLGTNYFVTTSERQALPQSITTTKINYTFQTLSSNDNNLSGFKILPNPSDSEINIVSSEAFTTVQIYNIEGRLLQTSVTTNPMLEKRLDISSLSKGVYIVEVQSENKREIQKLIKN</sequence>
<keyword evidence="1 2" id="KW-0732">Signal</keyword>
<dbReference type="Gene3D" id="2.80.10.50">
    <property type="match status" value="2"/>
</dbReference>
<organism evidence="4 5">
    <name type="scientific">Flavobacterium buctense</name>
    <dbReference type="NCBI Taxonomy" id="1648146"/>
    <lineage>
        <taxon>Bacteria</taxon>
        <taxon>Pseudomonadati</taxon>
        <taxon>Bacteroidota</taxon>
        <taxon>Flavobacteriia</taxon>
        <taxon>Flavobacteriales</taxon>
        <taxon>Flavobacteriaceae</taxon>
        <taxon>Flavobacterium</taxon>
    </lineage>
</organism>
<comment type="caution">
    <text evidence="4">The sequence shown here is derived from an EMBL/GenBank/DDBJ whole genome shotgun (WGS) entry which is preliminary data.</text>
</comment>